<gene>
    <name evidence="1" type="ORF">DPMN_176381</name>
</gene>
<name>A0A9D4EA04_DREPO</name>
<dbReference type="EMBL" id="JAIWYP010000009">
    <property type="protein sequence ID" value="KAH3774986.1"/>
    <property type="molecule type" value="Genomic_DNA"/>
</dbReference>
<dbReference type="AlphaFoldDB" id="A0A9D4EA04"/>
<dbReference type="Proteomes" id="UP000828390">
    <property type="component" value="Unassembled WGS sequence"/>
</dbReference>
<evidence type="ECO:0000313" key="2">
    <source>
        <dbReference type="Proteomes" id="UP000828390"/>
    </source>
</evidence>
<sequence length="119" mass="13368">MHIELGIVGAVAAKYDDINIDTTLKHDRLRCLCHVRRMEDGLLTKKNLMFGQKRISQSSGTRILSRESSSGIATSLWETVVDDRILRQSIHSDSERASRKTSLRKAQPVLPRLQAPLCA</sequence>
<accession>A0A9D4EA04</accession>
<reference evidence="1" key="1">
    <citation type="journal article" date="2019" name="bioRxiv">
        <title>The Genome of the Zebra Mussel, Dreissena polymorpha: A Resource for Invasive Species Research.</title>
        <authorList>
            <person name="McCartney M.A."/>
            <person name="Auch B."/>
            <person name="Kono T."/>
            <person name="Mallez S."/>
            <person name="Zhang Y."/>
            <person name="Obille A."/>
            <person name="Becker A."/>
            <person name="Abrahante J.E."/>
            <person name="Garbe J."/>
            <person name="Badalamenti J.P."/>
            <person name="Herman A."/>
            <person name="Mangelson H."/>
            <person name="Liachko I."/>
            <person name="Sullivan S."/>
            <person name="Sone E.D."/>
            <person name="Koren S."/>
            <person name="Silverstein K.A.T."/>
            <person name="Beckman K.B."/>
            <person name="Gohl D.M."/>
        </authorList>
    </citation>
    <scope>NUCLEOTIDE SEQUENCE</scope>
    <source>
        <strain evidence="1">Duluth1</strain>
        <tissue evidence="1">Whole animal</tissue>
    </source>
</reference>
<protein>
    <submittedName>
        <fullName evidence="1">Uncharacterized protein</fullName>
    </submittedName>
</protein>
<comment type="caution">
    <text evidence="1">The sequence shown here is derived from an EMBL/GenBank/DDBJ whole genome shotgun (WGS) entry which is preliminary data.</text>
</comment>
<organism evidence="1 2">
    <name type="scientific">Dreissena polymorpha</name>
    <name type="common">Zebra mussel</name>
    <name type="synonym">Mytilus polymorpha</name>
    <dbReference type="NCBI Taxonomy" id="45954"/>
    <lineage>
        <taxon>Eukaryota</taxon>
        <taxon>Metazoa</taxon>
        <taxon>Spiralia</taxon>
        <taxon>Lophotrochozoa</taxon>
        <taxon>Mollusca</taxon>
        <taxon>Bivalvia</taxon>
        <taxon>Autobranchia</taxon>
        <taxon>Heteroconchia</taxon>
        <taxon>Euheterodonta</taxon>
        <taxon>Imparidentia</taxon>
        <taxon>Neoheterodontei</taxon>
        <taxon>Myida</taxon>
        <taxon>Dreissenoidea</taxon>
        <taxon>Dreissenidae</taxon>
        <taxon>Dreissena</taxon>
    </lineage>
</organism>
<keyword evidence="2" id="KW-1185">Reference proteome</keyword>
<proteinExistence type="predicted"/>
<evidence type="ECO:0000313" key="1">
    <source>
        <dbReference type="EMBL" id="KAH3774986.1"/>
    </source>
</evidence>
<reference evidence="1" key="2">
    <citation type="submission" date="2020-11" db="EMBL/GenBank/DDBJ databases">
        <authorList>
            <person name="McCartney M.A."/>
            <person name="Auch B."/>
            <person name="Kono T."/>
            <person name="Mallez S."/>
            <person name="Becker A."/>
            <person name="Gohl D.M."/>
            <person name="Silverstein K.A.T."/>
            <person name="Koren S."/>
            <person name="Bechman K.B."/>
            <person name="Herman A."/>
            <person name="Abrahante J.E."/>
            <person name="Garbe J."/>
        </authorList>
    </citation>
    <scope>NUCLEOTIDE SEQUENCE</scope>
    <source>
        <strain evidence="1">Duluth1</strain>
        <tissue evidence="1">Whole animal</tissue>
    </source>
</reference>